<dbReference type="InterPro" id="IPR027417">
    <property type="entry name" value="P-loop_NTPase"/>
</dbReference>
<dbReference type="SUPFAM" id="SSF52540">
    <property type="entry name" value="P-loop containing nucleoside triphosphate hydrolases"/>
    <property type="match status" value="1"/>
</dbReference>
<dbReference type="InterPro" id="IPR041685">
    <property type="entry name" value="AAA_GajA/Old/RecF-like"/>
</dbReference>
<name>A0A915YDE4_9BACT</name>
<evidence type="ECO:0000259" key="1">
    <source>
        <dbReference type="Pfam" id="PF13175"/>
    </source>
</evidence>
<reference evidence="3" key="1">
    <citation type="submission" date="2022-09" db="EMBL/GenBank/DDBJ databases">
        <title>Aureispira anguillicida sp. nov., isolated from Leptocephalus of Japanese eel Anguilla japonica.</title>
        <authorList>
            <person name="Yuasa K."/>
            <person name="Mekata T."/>
            <person name="Ikunari K."/>
        </authorList>
    </citation>
    <scope>NUCLEOTIDE SEQUENCE</scope>
    <source>
        <strain evidence="3">EL160426</strain>
    </source>
</reference>
<dbReference type="InterPro" id="IPR051396">
    <property type="entry name" value="Bact_Antivir_Def_Nuclease"/>
</dbReference>
<dbReference type="KEGG" id="aup:AsAng_0016910"/>
<dbReference type="Gene3D" id="3.40.50.300">
    <property type="entry name" value="P-loop containing nucleotide triphosphate hydrolases"/>
    <property type="match status" value="1"/>
</dbReference>
<evidence type="ECO:0000259" key="2">
    <source>
        <dbReference type="Pfam" id="PF20469"/>
    </source>
</evidence>
<dbReference type="InterPro" id="IPR034139">
    <property type="entry name" value="TOPRIM_OLD"/>
</dbReference>
<dbReference type="Pfam" id="PF13175">
    <property type="entry name" value="AAA_15"/>
    <property type="match status" value="2"/>
</dbReference>
<keyword evidence="4" id="KW-1185">Reference proteome</keyword>
<dbReference type="PANTHER" id="PTHR43581:SF4">
    <property type="entry name" value="ATP_GTP PHOSPHATASE"/>
    <property type="match status" value="1"/>
</dbReference>
<proteinExistence type="predicted"/>
<gene>
    <name evidence="3" type="ORF">AsAng_0016910</name>
</gene>
<dbReference type="EMBL" id="AP026867">
    <property type="protein sequence ID" value="BDS10981.1"/>
    <property type="molecule type" value="Genomic_DNA"/>
</dbReference>
<feature type="domain" description="Endonuclease GajA/Old nuclease/RecF-like AAA" evidence="1">
    <location>
        <begin position="258"/>
        <end position="330"/>
    </location>
</feature>
<feature type="domain" description="OLD protein-like TOPRIM" evidence="2">
    <location>
        <begin position="376"/>
        <end position="446"/>
    </location>
</feature>
<dbReference type="AlphaFoldDB" id="A0A915YDE4"/>
<organism evidence="3 4">
    <name type="scientific">Aureispira anguillae</name>
    <dbReference type="NCBI Taxonomy" id="2864201"/>
    <lineage>
        <taxon>Bacteria</taxon>
        <taxon>Pseudomonadati</taxon>
        <taxon>Bacteroidota</taxon>
        <taxon>Saprospiria</taxon>
        <taxon>Saprospirales</taxon>
        <taxon>Saprospiraceae</taxon>
        <taxon>Aureispira</taxon>
    </lineage>
</organism>
<sequence length="696" mass="79285">MYLANISIGNFRKIKTLELEFQKGLNLLVGENDSGKTAIIDAIKFVLGTHSNDWLRLEKDDFHFDGTNFATEMKIICVFKELSTIEAAMFLEWLSIENQEYFLKLTLRAKRIVNGNNLSKIFYDVKAGEDEESGSINKKAKDKLKVTYLKPLRDAVYELAPRKGSRLSQILANYDVFQVEDDQNHELIQIMGRANEGVENYFNDENGGKPISDIINKTYLEEFALANNKLTSRFNISHNSLGRILEKLELQGISDSGGNLGLGSNNLLFIAAEMLLLKDSNFIGLKLSLIEEIEAHLHPQSQINLINFFDKKSESIGLQSIITTHSNSLASKVDLNNLILCKEGKAFSLHTDKTKLNAGDYEFLRRFLDDTKSNLFFANGVMIVEGDAENLFLPALAEFMGYPLHKNGISIVNVGSTALLRYAKIFLRREELEELNIPVSIITDLDVKPKEYFNDNPSDIPTYYQISTEYIDGLSEEFPKLISIDFTSILEEKYTSKDNLIKDFTSLIPKELRIKTKAGKKLGELLESINIDIDQDLPTIKTNELERKNCSEKNVKYFISPNWTLEYELGLSCLRDLFYEAILTAKLILKSSDFDTADEEFIEEIRLIKLQVEQDINDWKASMSREEIAYKLYWIIMQGRDKNKVSKAVVAQCLSKIILDKKENLDELAYEELKGQILSDSNINYLVEAIKHTANV</sequence>
<dbReference type="CDD" id="cd01026">
    <property type="entry name" value="TOPRIM_OLD"/>
    <property type="match status" value="1"/>
</dbReference>
<evidence type="ECO:0000313" key="4">
    <source>
        <dbReference type="Proteomes" id="UP001060919"/>
    </source>
</evidence>
<feature type="domain" description="Endonuclease GajA/Old nuclease/RecF-like AAA" evidence="1">
    <location>
        <begin position="1"/>
        <end position="223"/>
    </location>
</feature>
<dbReference type="RefSeq" id="WP_264792198.1">
    <property type="nucleotide sequence ID" value="NZ_AP026867.1"/>
</dbReference>
<dbReference type="Pfam" id="PF20469">
    <property type="entry name" value="OLD-like_TOPRIM"/>
    <property type="match status" value="1"/>
</dbReference>
<evidence type="ECO:0000313" key="3">
    <source>
        <dbReference type="EMBL" id="BDS10981.1"/>
    </source>
</evidence>
<protein>
    <submittedName>
        <fullName evidence="3">AAA family ATPase</fullName>
    </submittedName>
</protein>
<dbReference type="Proteomes" id="UP001060919">
    <property type="component" value="Chromosome"/>
</dbReference>
<accession>A0A915YDE4</accession>
<dbReference type="PANTHER" id="PTHR43581">
    <property type="entry name" value="ATP/GTP PHOSPHATASE"/>
    <property type="match status" value="1"/>
</dbReference>